<keyword evidence="1" id="KW-0430">Lectin</keyword>
<evidence type="ECO:0000313" key="1">
    <source>
        <dbReference type="EMBL" id="SDE89695.1"/>
    </source>
</evidence>
<protein>
    <submittedName>
        <fullName evidence="1">Concanavalin A-like lectin/glucanases superfamily protein</fullName>
    </submittedName>
</protein>
<dbReference type="STRING" id="521013.SAMN04488567_2858"/>
<dbReference type="Pfam" id="PF13385">
    <property type="entry name" value="Laminin_G_3"/>
    <property type="match status" value="1"/>
</dbReference>
<accession>A0A1G7GNG5</accession>
<proteinExistence type="predicted"/>
<dbReference type="InterPro" id="IPR056928">
    <property type="entry name" value="Gp77-like"/>
</dbReference>
<name>A0A1G7GNG5_9RHOB</name>
<dbReference type="InterPro" id="IPR013320">
    <property type="entry name" value="ConA-like_dom_sf"/>
</dbReference>
<reference evidence="2" key="1">
    <citation type="submission" date="2016-10" db="EMBL/GenBank/DDBJ databases">
        <authorList>
            <person name="Varghese N."/>
            <person name="Submissions S."/>
        </authorList>
    </citation>
    <scope>NUCLEOTIDE SEQUENCE [LARGE SCALE GENOMIC DNA]</scope>
    <source>
        <strain evidence="2">DSM 21424</strain>
    </source>
</reference>
<organism evidence="1 2">
    <name type="scientific">Limimaricola pyoseonensis</name>
    <dbReference type="NCBI Taxonomy" id="521013"/>
    <lineage>
        <taxon>Bacteria</taxon>
        <taxon>Pseudomonadati</taxon>
        <taxon>Pseudomonadota</taxon>
        <taxon>Alphaproteobacteria</taxon>
        <taxon>Rhodobacterales</taxon>
        <taxon>Paracoccaceae</taxon>
        <taxon>Limimaricola</taxon>
    </lineage>
</organism>
<dbReference type="GO" id="GO:0030246">
    <property type="term" value="F:carbohydrate binding"/>
    <property type="evidence" value="ECO:0007669"/>
    <property type="project" value="UniProtKB-KW"/>
</dbReference>
<dbReference type="SUPFAM" id="SSF49899">
    <property type="entry name" value="Concanavalin A-like lectins/glucanases"/>
    <property type="match status" value="1"/>
</dbReference>
<gene>
    <name evidence="1" type="ORF">SAMN04488567_2858</name>
</gene>
<sequence length="512" mass="53414">MHSATALAFSGTDLTVSFWKRSASGGPSWDTLWTSGTRALQIYSQSTTEQLKAKVNGSPMDTTVGCTDGGWDHVVYQFGENLAGDHDCRCYVNGVYETSEAATLTGLDASGAHGLLGNLEVGPDTDDGWIGAIFDFCVLKGVVEVDALNRDPATGNWRDLPAAAQSAVFYRIDGQNPSDPGEDSSGHARNFVVENDGVALDAADVPPGANAVEGGAAPLGLRSTPSLGRTGLPAATSLTPEGLIRAPVLGRPVLQSGTRLPPGAITTQPQLGKARLQTAAALAPSDLVSAAEIALAALTAETHLTPASLHADPILAPPALGGGVSAGPLGLMAVADVDRPAVRAVADLASRIIVAVPVLGRAALDTQTALSTLHLDVAARVSRPRLVVALYIPPAPARIAVMPFERRVVTLAPEPRLIRSEDHMSRWADKDPDDVLDYAIDWSRLLEGDTIASAEWLVPAGLTFVRSEHSGPLAIAWLSGGEVGETYELTSRITTAAGRQMDRSASLFVTAR</sequence>
<evidence type="ECO:0000313" key="2">
    <source>
        <dbReference type="Proteomes" id="UP000198922"/>
    </source>
</evidence>
<dbReference type="EMBL" id="FNAT01000005">
    <property type="protein sequence ID" value="SDE89695.1"/>
    <property type="molecule type" value="Genomic_DNA"/>
</dbReference>
<keyword evidence="2" id="KW-1185">Reference proteome</keyword>
<dbReference type="Proteomes" id="UP000198922">
    <property type="component" value="Unassembled WGS sequence"/>
</dbReference>
<dbReference type="Pfam" id="PF23148">
    <property type="entry name" value="Gp77"/>
    <property type="match status" value="1"/>
</dbReference>
<dbReference type="Gene3D" id="2.60.120.200">
    <property type="match status" value="1"/>
</dbReference>
<dbReference type="AlphaFoldDB" id="A0A1G7GNG5"/>